<keyword evidence="2" id="KW-1185">Reference proteome</keyword>
<gene>
    <name evidence="1" type="ORF">NLG97_g9763</name>
</gene>
<comment type="caution">
    <text evidence="1">The sequence shown here is derived from an EMBL/GenBank/DDBJ whole genome shotgun (WGS) entry which is preliminary data.</text>
</comment>
<protein>
    <submittedName>
        <fullName evidence="1">Uncharacterized protein</fullName>
    </submittedName>
</protein>
<organism evidence="1 2">
    <name type="scientific">Lecanicillium saksenae</name>
    <dbReference type="NCBI Taxonomy" id="468837"/>
    <lineage>
        <taxon>Eukaryota</taxon>
        <taxon>Fungi</taxon>
        <taxon>Dikarya</taxon>
        <taxon>Ascomycota</taxon>
        <taxon>Pezizomycotina</taxon>
        <taxon>Sordariomycetes</taxon>
        <taxon>Hypocreomycetidae</taxon>
        <taxon>Hypocreales</taxon>
        <taxon>Cordycipitaceae</taxon>
        <taxon>Lecanicillium</taxon>
    </lineage>
</organism>
<evidence type="ECO:0000313" key="2">
    <source>
        <dbReference type="Proteomes" id="UP001148737"/>
    </source>
</evidence>
<reference evidence="1" key="1">
    <citation type="submission" date="2022-07" db="EMBL/GenBank/DDBJ databases">
        <title>Genome Sequence of Lecanicillium saksenae.</title>
        <authorList>
            <person name="Buettner E."/>
        </authorList>
    </citation>
    <scope>NUCLEOTIDE SEQUENCE</scope>
    <source>
        <strain evidence="1">VT-O1</strain>
    </source>
</reference>
<dbReference type="EMBL" id="JANAKD010002139">
    <property type="protein sequence ID" value="KAJ3474609.1"/>
    <property type="molecule type" value="Genomic_DNA"/>
</dbReference>
<evidence type="ECO:0000313" key="1">
    <source>
        <dbReference type="EMBL" id="KAJ3474609.1"/>
    </source>
</evidence>
<dbReference type="Proteomes" id="UP001148737">
    <property type="component" value="Unassembled WGS sequence"/>
</dbReference>
<proteinExistence type="predicted"/>
<name>A0ACC1QF37_9HYPO</name>
<sequence>MTYDELKVWRKSSVGFQHHWSQAAGEGSPPHSGARSTAFRQSHASTSKTQATPTCTTSACASTITTLSLCILSTLTICSSHRCPDSFLLRLPSPPRNFSHLCFFLRRSRSAATQVPIMKVTFRDLKQQKFTLDVEPTDLVSWPHRERGASASPFSAVKEKISGEKGWDPKHQKLIYSGKILKDEETVGSYNIEEKGFVVCMVNKVRLNSTRAFSNPSTQVF</sequence>
<accession>A0ACC1QF37</accession>